<reference evidence="1" key="1">
    <citation type="submission" date="2020-05" db="EMBL/GenBank/DDBJ databases">
        <authorList>
            <person name="Chiriac C."/>
            <person name="Salcher M."/>
            <person name="Ghai R."/>
            <person name="Kavagutti S V."/>
        </authorList>
    </citation>
    <scope>NUCLEOTIDE SEQUENCE</scope>
</reference>
<dbReference type="AlphaFoldDB" id="A0A6J7M2V9"/>
<dbReference type="SUPFAM" id="SSF50331">
    <property type="entry name" value="MOP-like"/>
    <property type="match status" value="1"/>
</dbReference>
<organism evidence="1">
    <name type="scientific">freshwater metagenome</name>
    <dbReference type="NCBI Taxonomy" id="449393"/>
    <lineage>
        <taxon>unclassified sequences</taxon>
        <taxon>metagenomes</taxon>
        <taxon>ecological metagenomes</taxon>
    </lineage>
</organism>
<protein>
    <submittedName>
        <fullName evidence="1">Unannotated protein</fullName>
    </submittedName>
</protein>
<proteinExistence type="predicted"/>
<dbReference type="Gene3D" id="2.40.50.100">
    <property type="match status" value="1"/>
</dbReference>
<evidence type="ECO:0000313" key="1">
    <source>
        <dbReference type="EMBL" id="CAB4975031.1"/>
    </source>
</evidence>
<gene>
    <name evidence="1" type="ORF">UFOPK3772_03645</name>
</gene>
<dbReference type="InterPro" id="IPR008995">
    <property type="entry name" value="Mo/tungstate-bd_C_term_dom"/>
</dbReference>
<dbReference type="EMBL" id="CAFBNE010000253">
    <property type="protein sequence ID" value="CAB4975031.1"/>
    <property type="molecule type" value="Genomic_DNA"/>
</dbReference>
<accession>A0A6J7M2V9</accession>
<sequence>MAMFRLESDTLHRHQPEGSARNVWQGTVRSLQPVHDRVRVVIDGRPPVIATATPFAFAFAELGLLAVARVWMSVKAGDIRGYGHAGC</sequence>
<name>A0A6J7M2V9_9ZZZZ</name>